<name>A0A069CU85_WEIOS</name>
<dbReference type="RefSeq" id="WP_027699338.1">
    <property type="nucleotide sequence ID" value="NZ_DF820492.1"/>
</dbReference>
<sequence>MRISEQDMLAVISEVMLEDPASETPKVRQNRVNITRNQLSNLLIGLANDYHDSEVDVDLTLYKNTVLEIKAMKSDSDFDRLMDSFFEAYPQ</sequence>
<evidence type="ECO:0000313" key="2">
    <source>
        <dbReference type="Proteomes" id="UP000030643"/>
    </source>
</evidence>
<evidence type="ECO:0000313" key="1">
    <source>
        <dbReference type="EMBL" id="GAK31345.1"/>
    </source>
</evidence>
<protein>
    <submittedName>
        <fullName evidence="1">Uncharacterized protein</fullName>
    </submittedName>
</protein>
<dbReference type="AlphaFoldDB" id="A0A069CU85"/>
<accession>A0A069CU85</accession>
<dbReference type="OrthoDB" id="2192641at2"/>
<dbReference type="EMBL" id="DF820492">
    <property type="protein sequence ID" value="GAK31345.1"/>
    <property type="molecule type" value="Genomic_DNA"/>
</dbReference>
<dbReference type="STRING" id="1329250.WOSG25_090420"/>
<gene>
    <name evidence="1" type="ORF">WOSG25_090420</name>
</gene>
<proteinExistence type="predicted"/>
<organism evidence="1 2">
    <name type="scientific">Weissella oryzae (strain DSM 25784 / JCM 18191 / LMG 30913 / SG25)</name>
    <dbReference type="NCBI Taxonomy" id="1329250"/>
    <lineage>
        <taxon>Bacteria</taxon>
        <taxon>Bacillati</taxon>
        <taxon>Bacillota</taxon>
        <taxon>Bacilli</taxon>
        <taxon>Lactobacillales</taxon>
        <taxon>Lactobacillaceae</taxon>
        <taxon>Weissella</taxon>
    </lineage>
</organism>
<reference evidence="2" key="1">
    <citation type="journal article" date="2014" name="Genome Announc.">
        <title>Draft genome sequence of Weissella oryzae SG25T, isolated from fermented rice grains.</title>
        <authorList>
            <person name="Tanizawa Y."/>
            <person name="Fujisawa T."/>
            <person name="Mochizuki T."/>
            <person name="Kaminuma E."/>
            <person name="Suzuki Y."/>
            <person name="Nakamura Y."/>
            <person name="Tohno M."/>
        </authorList>
    </citation>
    <scope>NUCLEOTIDE SEQUENCE [LARGE SCALE GENOMIC DNA]</scope>
    <source>
        <strain evidence="2">DSM 25784 / JCM 18191 / LMG 30913 / SG25</strain>
    </source>
</reference>
<dbReference type="Proteomes" id="UP000030643">
    <property type="component" value="Unassembled WGS sequence"/>
</dbReference>
<keyword evidence="2" id="KW-1185">Reference proteome</keyword>